<protein>
    <submittedName>
        <fullName evidence="1">Uncharacterized protein</fullName>
    </submittedName>
</protein>
<comment type="caution">
    <text evidence="1">The sequence shown here is derived from an EMBL/GenBank/DDBJ whole genome shotgun (WGS) entry which is preliminary data.</text>
</comment>
<name>A0A9J6EC46_RHIMP</name>
<accession>A0A9J6EC46</accession>
<keyword evidence="2" id="KW-1185">Reference proteome</keyword>
<reference evidence="1" key="1">
    <citation type="journal article" date="2020" name="Cell">
        <title>Large-Scale Comparative Analyses of Tick Genomes Elucidate Their Genetic Diversity and Vector Capacities.</title>
        <authorList>
            <consortium name="Tick Genome and Microbiome Consortium (TIGMIC)"/>
            <person name="Jia N."/>
            <person name="Wang J."/>
            <person name="Shi W."/>
            <person name="Du L."/>
            <person name="Sun Y."/>
            <person name="Zhan W."/>
            <person name="Jiang J.F."/>
            <person name="Wang Q."/>
            <person name="Zhang B."/>
            <person name="Ji P."/>
            <person name="Bell-Sakyi L."/>
            <person name="Cui X.M."/>
            <person name="Yuan T.T."/>
            <person name="Jiang B.G."/>
            <person name="Yang W.F."/>
            <person name="Lam T.T."/>
            <person name="Chang Q.C."/>
            <person name="Ding S.J."/>
            <person name="Wang X.J."/>
            <person name="Zhu J.G."/>
            <person name="Ruan X.D."/>
            <person name="Zhao L."/>
            <person name="Wei J.T."/>
            <person name="Ye R.Z."/>
            <person name="Que T.C."/>
            <person name="Du C.H."/>
            <person name="Zhou Y.H."/>
            <person name="Cheng J.X."/>
            <person name="Dai P.F."/>
            <person name="Guo W.B."/>
            <person name="Han X.H."/>
            <person name="Huang E.J."/>
            <person name="Li L.F."/>
            <person name="Wei W."/>
            <person name="Gao Y.C."/>
            <person name="Liu J.Z."/>
            <person name="Shao H.Z."/>
            <person name="Wang X."/>
            <person name="Wang C.C."/>
            <person name="Yang T.C."/>
            <person name="Huo Q.B."/>
            <person name="Li W."/>
            <person name="Chen H.Y."/>
            <person name="Chen S.E."/>
            <person name="Zhou L.G."/>
            <person name="Ni X.B."/>
            <person name="Tian J.H."/>
            <person name="Sheng Y."/>
            <person name="Liu T."/>
            <person name="Pan Y.S."/>
            <person name="Xia L.Y."/>
            <person name="Li J."/>
            <person name="Zhao F."/>
            <person name="Cao W.C."/>
        </authorList>
    </citation>
    <scope>NUCLEOTIDE SEQUENCE</scope>
    <source>
        <strain evidence="1">Rmic-2018</strain>
    </source>
</reference>
<dbReference type="AlphaFoldDB" id="A0A9J6EC46"/>
<dbReference type="Proteomes" id="UP000821866">
    <property type="component" value="Chromosome 3"/>
</dbReference>
<sequence length="268" mass="28592">MLSLESEMASGKNNVEVLPQIEKVCVPFADAAHQATESSSATSVALSTVLTSFDECKVVGAEGSEQAYVPDTYLVPLHAIAVASLKDGEDDNEFIAMEDKEALAAMIECTSEPLKTAVTEKSLGAAELRHDDSSYCVTVSSHGPMDIAEEHSYSYRQGIIASQAYQAHQGAPRVCLPVVPVQDTAPELFQVPPLVAYGREAAQVRGVWPGLPAVLLAVAAHAHSHRRKAIPLLRVRPQFHCALHLAGSTCASTLASDHIGARYATKHL</sequence>
<dbReference type="EMBL" id="JABSTU010000005">
    <property type="protein sequence ID" value="KAH8031645.1"/>
    <property type="molecule type" value="Genomic_DNA"/>
</dbReference>
<organism evidence="1 2">
    <name type="scientific">Rhipicephalus microplus</name>
    <name type="common">Cattle tick</name>
    <name type="synonym">Boophilus microplus</name>
    <dbReference type="NCBI Taxonomy" id="6941"/>
    <lineage>
        <taxon>Eukaryota</taxon>
        <taxon>Metazoa</taxon>
        <taxon>Ecdysozoa</taxon>
        <taxon>Arthropoda</taxon>
        <taxon>Chelicerata</taxon>
        <taxon>Arachnida</taxon>
        <taxon>Acari</taxon>
        <taxon>Parasitiformes</taxon>
        <taxon>Ixodida</taxon>
        <taxon>Ixodoidea</taxon>
        <taxon>Ixodidae</taxon>
        <taxon>Rhipicephalinae</taxon>
        <taxon>Rhipicephalus</taxon>
        <taxon>Boophilus</taxon>
    </lineage>
</organism>
<dbReference type="VEuPathDB" id="VectorBase:LOC119164876"/>
<evidence type="ECO:0000313" key="2">
    <source>
        <dbReference type="Proteomes" id="UP000821866"/>
    </source>
</evidence>
<proteinExistence type="predicted"/>
<gene>
    <name evidence="1" type="ORF">HPB51_019659</name>
</gene>
<reference evidence="1" key="2">
    <citation type="submission" date="2021-09" db="EMBL/GenBank/DDBJ databases">
        <authorList>
            <person name="Jia N."/>
            <person name="Wang J."/>
            <person name="Shi W."/>
            <person name="Du L."/>
            <person name="Sun Y."/>
            <person name="Zhan W."/>
            <person name="Jiang J."/>
            <person name="Wang Q."/>
            <person name="Zhang B."/>
            <person name="Ji P."/>
            <person name="Sakyi L.B."/>
            <person name="Cui X."/>
            <person name="Yuan T."/>
            <person name="Jiang B."/>
            <person name="Yang W."/>
            <person name="Lam T.T.-Y."/>
            <person name="Chang Q."/>
            <person name="Ding S."/>
            <person name="Wang X."/>
            <person name="Zhu J."/>
            <person name="Ruan X."/>
            <person name="Zhao L."/>
            <person name="Wei J."/>
            <person name="Que T."/>
            <person name="Du C."/>
            <person name="Cheng J."/>
            <person name="Dai P."/>
            <person name="Han X."/>
            <person name="Huang E."/>
            <person name="Gao Y."/>
            <person name="Liu J."/>
            <person name="Shao H."/>
            <person name="Ye R."/>
            <person name="Li L."/>
            <person name="Wei W."/>
            <person name="Wang X."/>
            <person name="Wang C."/>
            <person name="Huo Q."/>
            <person name="Li W."/>
            <person name="Guo W."/>
            <person name="Chen H."/>
            <person name="Chen S."/>
            <person name="Zhou L."/>
            <person name="Zhou L."/>
            <person name="Ni X."/>
            <person name="Tian J."/>
            <person name="Zhou Y."/>
            <person name="Sheng Y."/>
            <person name="Liu T."/>
            <person name="Pan Y."/>
            <person name="Xia L."/>
            <person name="Li J."/>
            <person name="Zhao F."/>
            <person name="Cao W."/>
        </authorList>
    </citation>
    <scope>NUCLEOTIDE SEQUENCE</scope>
    <source>
        <strain evidence="1">Rmic-2018</strain>
        <tissue evidence="1">Larvae</tissue>
    </source>
</reference>
<evidence type="ECO:0000313" key="1">
    <source>
        <dbReference type="EMBL" id="KAH8031645.1"/>
    </source>
</evidence>